<reference evidence="1 2" key="1">
    <citation type="submission" date="2020-10" db="EMBL/GenBank/DDBJ databases">
        <title>Myceligenerans pegani sp. nov., an endophytic actinomycete isolated from Peganum harmala L. in Xinjiang, China.</title>
        <authorList>
            <person name="Xin L."/>
        </authorList>
    </citation>
    <scope>NUCLEOTIDE SEQUENCE [LARGE SCALE GENOMIC DNA]</scope>
    <source>
        <strain evidence="1 2">TRM65318</strain>
    </source>
</reference>
<protein>
    <submittedName>
        <fullName evidence="1">Uncharacterized protein</fullName>
    </submittedName>
</protein>
<organism evidence="1 2">
    <name type="scientific">Myceligenerans pegani</name>
    <dbReference type="NCBI Taxonomy" id="2776917"/>
    <lineage>
        <taxon>Bacteria</taxon>
        <taxon>Bacillati</taxon>
        <taxon>Actinomycetota</taxon>
        <taxon>Actinomycetes</taxon>
        <taxon>Micrococcales</taxon>
        <taxon>Promicromonosporaceae</taxon>
        <taxon>Myceligenerans</taxon>
    </lineage>
</organism>
<sequence length="532" mass="59270">MNQIEQNGRQLLEKWDHFRATSGASEGDDRFRHFLMEYIPAEQARLGEPLEDRLHAHAASTIAVVDLCEALGRNHDALTVTEWAAREHVPRGGDVAVRTVWACTDACRVASSHADLFQRSTDLLEWIARALPRGERGEAAIAASRTLLVLASIYQTTTDRANHSEQSRKMEKILGRIITTWPDSEDPAVRFHVHSARLNRALVRIELADESGARQDLVRLASITQPERDMAGVGEFVDVAEHAIPILDTFGKYPDPEFNLRYLKAQRRRDLRELRLRTFARNNPARYARLASDAHRRTVRLLTRLLVTGLPVVLLLRNFEMVESSHIGEVLFSDGGYRKEHVRRISATKGASTIDRLSTAVDLVSVSNAAAGELELDAVGLDFGRPALRRPLYLSNDDWLSSVAELVAVADVILMWTSEKSPGVVQELELVQRLGRAGDSYALLEPQVDDPVYPALTKQPRKDTAPLTASDPLLAGYRDVVELGTDRPTADAGPAAAERLADEVLSRVQELGRRERTERIRTLAARAGHVWS</sequence>
<dbReference type="Proteomes" id="UP000625527">
    <property type="component" value="Unassembled WGS sequence"/>
</dbReference>
<dbReference type="EMBL" id="JADAQT010000108">
    <property type="protein sequence ID" value="MBE1878457.1"/>
    <property type="molecule type" value="Genomic_DNA"/>
</dbReference>
<evidence type="ECO:0000313" key="2">
    <source>
        <dbReference type="Proteomes" id="UP000625527"/>
    </source>
</evidence>
<keyword evidence="2" id="KW-1185">Reference proteome</keyword>
<gene>
    <name evidence="1" type="ORF">IHE71_22425</name>
</gene>
<comment type="caution">
    <text evidence="1">The sequence shown here is derived from an EMBL/GenBank/DDBJ whole genome shotgun (WGS) entry which is preliminary data.</text>
</comment>
<proteinExistence type="predicted"/>
<dbReference type="RefSeq" id="WP_192864981.1">
    <property type="nucleotide sequence ID" value="NZ_JADAQT010000108.1"/>
</dbReference>
<accession>A0ABR9N460</accession>
<name>A0ABR9N460_9MICO</name>
<evidence type="ECO:0000313" key="1">
    <source>
        <dbReference type="EMBL" id="MBE1878457.1"/>
    </source>
</evidence>